<keyword evidence="1" id="KW-0378">Hydrolase</keyword>
<keyword evidence="4" id="KW-1185">Reference proteome</keyword>
<dbReference type="Pfam" id="PF05970">
    <property type="entry name" value="PIF1"/>
    <property type="match status" value="1"/>
</dbReference>
<comment type="similarity">
    <text evidence="1">Belongs to the helicase family.</text>
</comment>
<proteinExistence type="inferred from homology"/>
<dbReference type="GO" id="GO:0000723">
    <property type="term" value="P:telomere maintenance"/>
    <property type="evidence" value="ECO:0007669"/>
    <property type="project" value="InterPro"/>
</dbReference>
<evidence type="ECO:0000313" key="3">
    <source>
        <dbReference type="EMBL" id="CAH1100091.1"/>
    </source>
</evidence>
<accession>A0A9P0CL53</accession>
<dbReference type="EMBL" id="OV651822">
    <property type="protein sequence ID" value="CAH1100091.1"/>
    <property type="molecule type" value="Genomic_DNA"/>
</dbReference>
<dbReference type="GO" id="GO:0005524">
    <property type="term" value="F:ATP binding"/>
    <property type="evidence" value="ECO:0007669"/>
    <property type="project" value="UniProtKB-KW"/>
</dbReference>
<dbReference type="OrthoDB" id="6622900at2759"/>
<dbReference type="Gene3D" id="3.40.50.300">
    <property type="entry name" value="P-loop containing nucleotide triphosphate hydrolases"/>
    <property type="match status" value="1"/>
</dbReference>
<dbReference type="PANTHER" id="PTHR10492:SF57">
    <property type="entry name" value="ATP-DEPENDENT DNA HELICASE"/>
    <property type="match status" value="1"/>
</dbReference>
<keyword evidence="1" id="KW-0347">Helicase</keyword>
<keyword evidence="1" id="KW-0234">DNA repair</keyword>
<name>A0A9P0CL53_9CUCU</name>
<evidence type="ECO:0000259" key="2">
    <source>
        <dbReference type="Pfam" id="PF05970"/>
    </source>
</evidence>
<dbReference type="PANTHER" id="PTHR10492">
    <property type="match status" value="1"/>
</dbReference>
<dbReference type="GO" id="GO:0006281">
    <property type="term" value="P:DNA repair"/>
    <property type="evidence" value="ECO:0007669"/>
    <property type="project" value="UniProtKB-KW"/>
</dbReference>
<comment type="catalytic activity">
    <reaction evidence="1">
        <text>ATP + H2O = ADP + phosphate + H(+)</text>
        <dbReference type="Rhea" id="RHEA:13065"/>
        <dbReference type="ChEBI" id="CHEBI:15377"/>
        <dbReference type="ChEBI" id="CHEBI:15378"/>
        <dbReference type="ChEBI" id="CHEBI:30616"/>
        <dbReference type="ChEBI" id="CHEBI:43474"/>
        <dbReference type="ChEBI" id="CHEBI:456216"/>
        <dbReference type="EC" id="5.6.2.3"/>
    </reaction>
</comment>
<sequence length="153" mass="17427">MLFGEGKRIKIIGTTGIAATLLLEGRTDHKTFTLNVPLGSDSKSKIKKSSKEGDELAEIDVFFLDEGPMLPKYGIENIDEKLQELHENRLPFGGTVQPRANNSELMDLSIKNSRLWRLFNVHKLTKNIQVEEDKVEWAKENIDNFVFKARDLI</sequence>
<keyword evidence="1" id="KW-0547">Nucleotide-binding</keyword>
<gene>
    <name evidence="3" type="ORF">PSYICH_LOCUS2078</name>
</gene>
<comment type="cofactor">
    <cofactor evidence="1">
        <name>Mg(2+)</name>
        <dbReference type="ChEBI" id="CHEBI:18420"/>
    </cofactor>
</comment>
<keyword evidence="1" id="KW-0233">DNA recombination</keyword>
<organism evidence="3 4">
    <name type="scientific">Psylliodes chrysocephalus</name>
    <dbReference type="NCBI Taxonomy" id="3402493"/>
    <lineage>
        <taxon>Eukaryota</taxon>
        <taxon>Metazoa</taxon>
        <taxon>Ecdysozoa</taxon>
        <taxon>Arthropoda</taxon>
        <taxon>Hexapoda</taxon>
        <taxon>Insecta</taxon>
        <taxon>Pterygota</taxon>
        <taxon>Neoptera</taxon>
        <taxon>Endopterygota</taxon>
        <taxon>Coleoptera</taxon>
        <taxon>Polyphaga</taxon>
        <taxon>Cucujiformia</taxon>
        <taxon>Chrysomeloidea</taxon>
        <taxon>Chrysomelidae</taxon>
        <taxon>Galerucinae</taxon>
        <taxon>Alticini</taxon>
        <taxon>Psylliodes</taxon>
    </lineage>
</organism>
<dbReference type="InterPro" id="IPR010285">
    <property type="entry name" value="DNA_helicase_pif1-like_DEAD"/>
</dbReference>
<dbReference type="AlphaFoldDB" id="A0A9P0CL53"/>
<evidence type="ECO:0000313" key="4">
    <source>
        <dbReference type="Proteomes" id="UP001153636"/>
    </source>
</evidence>
<dbReference type="GO" id="GO:0016787">
    <property type="term" value="F:hydrolase activity"/>
    <property type="evidence" value="ECO:0007669"/>
    <property type="project" value="UniProtKB-KW"/>
</dbReference>
<keyword evidence="1" id="KW-0067">ATP-binding</keyword>
<protein>
    <recommendedName>
        <fullName evidence="1">ATP-dependent DNA helicase</fullName>
        <ecNumber evidence="1">5.6.2.3</ecNumber>
    </recommendedName>
</protein>
<dbReference type="GO" id="GO:0043139">
    <property type="term" value="F:5'-3' DNA helicase activity"/>
    <property type="evidence" value="ECO:0007669"/>
    <property type="project" value="UniProtKB-EC"/>
</dbReference>
<feature type="domain" description="DNA helicase Pif1-like DEAD-box helicase" evidence="2">
    <location>
        <begin position="5"/>
        <end position="146"/>
    </location>
</feature>
<dbReference type="EC" id="5.6.2.3" evidence="1"/>
<dbReference type="Proteomes" id="UP001153636">
    <property type="component" value="Chromosome 10"/>
</dbReference>
<dbReference type="InterPro" id="IPR027417">
    <property type="entry name" value="P-loop_NTPase"/>
</dbReference>
<keyword evidence="1" id="KW-0227">DNA damage</keyword>
<reference evidence="3" key="1">
    <citation type="submission" date="2022-01" db="EMBL/GenBank/DDBJ databases">
        <authorList>
            <person name="King R."/>
        </authorList>
    </citation>
    <scope>NUCLEOTIDE SEQUENCE</scope>
</reference>
<evidence type="ECO:0000256" key="1">
    <source>
        <dbReference type="RuleBase" id="RU363044"/>
    </source>
</evidence>
<dbReference type="GO" id="GO:0006310">
    <property type="term" value="P:DNA recombination"/>
    <property type="evidence" value="ECO:0007669"/>
    <property type="project" value="UniProtKB-KW"/>
</dbReference>